<evidence type="ECO:0000256" key="1">
    <source>
        <dbReference type="SAM" id="MobiDB-lite"/>
    </source>
</evidence>
<dbReference type="Proteomes" id="UP000238701">
    <property type="component" value="Unassembled WGS sequence"/>
</dbReference>
<protein>
    <submittedName>
        <fullName evidence="2">Uncharacterized protein</fullName>
    </submittedName>
</protein>
<gene>
    <name evidence="2" type="ORF">SBA1_60032</name>
</gene>
<dbReference type="EMBL" id="OMOD01000155">
    <property type="protein sequence ID" value="SPF45478.1"/>
    <property type="molecule type" value="Genomic_DNA"/>
</dbReference>
<reference evidence="3" key="1">
    <citation type="submission" date="2018-02" db="EMBL/GenBank/DDBJ databases">
        <authorList>
            <person name="Hausmann B."/>
        </authorList>
    </citation>
    <scope>NUCLEOTIDE SEQUENCE [LARGE SCALE GENOMIC DNA]</scope>
    <source>
        <strain evidence="3">Peat soil MAG SbA1</strain>
    </source>
</reference>
<evidence type="ECO:0000313" key="3">
    <source>
        <dbReference type="Proteomes" id="UP000238701"/>
    </source>
</evidence>
<dbReference type="AlphaFoldDB" id="A0A2U3L0T0"/>
<organism evidence="2 3">
    <name type="scientific">Candidatus Sulfotelmatobacter kueseliae</name>
    <dbReference type="NCBI Taxonomy" id="2042962"/>
    <lineage>
        <taxon>Bacteria</taxon>
        <taxon>Pseudomonadati</taxon>
        <taxon>Acidobacteriota</taxon>
        <taxon>Terriglobia</taxon>
        <taxon>Terriglobales</taxon>
        <taxon>Candidatus Korobacteraceae</taxon>
        <taxon>Candidatus Sulfotelmatobacter</taxon>
    </lineage>
</organism>
<evidence type="ECO:0000313" key="2">
    <source>
        <dbReference type="EMBL" id="SPF45478.1"/>
    </source>
</evidence>
<sequence length="85" mass="9412">MGRQRSQYARDPSLRLKNGFARDDTIEKSALKIQTEHTVQCSGSNPLHSYAKPHFPAALLHLGNLPKVSPSRDDVLASEASLTRK</sequence>
<name>A0A2U3L0T0_9BACT</name>
<proteinExistence type="predicted"/>
<feature type="region of interest" description="Disordered" evidence="1">
    <location>
        <begin position="66"/>
        <end position="85"/>
    </location>
</feature>
<accession>A0A2U3L0T0</accession>